<sequence length="96" mass="10705">MHWTLRSWSEILSTTIANCFKHTGLMYGPTSPAVEGGASARDIQQPVQQDADLIDQEEQEVEKDLESALQRLSLRDPMSIDSLLNPVDEDPTVHAE</sequence>
<proteinExistence type="predicted"/>
<gene>
    <name evidence="1" type="ORF">PM001_LOCUS12499</name>
</gene>
<dbReference type="AlphaFoldDB" id="A0AAV1TY65"/>
<evidence type="ECO:0000313" key="2">
    <source>
        <dbReference type="Proteomes" id="UP001162060"/>
    </source>
</evidence>
<evidence type="ECO:0000313" key="1">
    <source>
        <dbReference type="EMBL" id="CAK7927349.1"/>
    </source>
</evidence>
<accession>A0AAV1TY65</accession>
<organism evidence="1 2">
    <name type="scientific">Peronospora matthiolae</name>
    <dbReference type="NCBI Taxonomy" id="2874970"/>
    <lineage>
        <taxon>Eukaryota</taxon>
        <taxon>Sar</taxon>
        <taxon>Stramenopiles</taxon>
        <taxon>Oomycota</taxon>
        <taxon>Peronosporomycetes</taxon>
        <taxon>Peronosporales</taxon>
        <taxon>Peronosporaceae</taxon>
        <taxon>Peronospora</taxon>
    </lineage>
</organism>
<protein>
    <submittedName>
        <fullName evidence="1">Uncharacterized protein</fullName>
    </submittedName>
</protein>
<name>A0AAV1TY65_9STRA</name>
<comment type="caution">
    <text evidence="1">The sequence shown here is derived from an EMBL/GenBank/DDBJ whole genome shotgun (WGS) entry which is preliminary data.</text>
</comment>
<reference evidence="1" key="1">
    <citation type="submission" date="2024-01" db="EMBL/GenBank/DDBJ databases">
        <authorList>
            <person name="Webb A."/>
        </authorList>
    </citation>
    <scope>NUCLEOTIDE SEQUENCE</scope>
    <source>
        <strain evidence="1">Pm1</strain>
    </source>
</reference>
<dbReference type="EMBL" id="CAKLBY020000109">
    <property type="protein sequence ID" value="CAK7927349.1"/>
    <property type="molecule type" value="Genomic_DNA"/>
</dbReference>
<dbReference type="Proteomes" id="UP001162060">
    <property type="component" value="Unassembled WGS sequence"/>
</dbReference>